<organism evidence="3 4">
    <name type="scientific">Streptomyces kunmingensis</name>
    <dbReference type="NCBI Taxonomy" id="68225"/>
    <lineage>
        <taxon>Bacteria</taxon>
        <taxon>Bacillati</taxon>
        <taxon>Actinomycetota</taxon>
        <taxon>Actinomycetes</taxon>
        <taxon>Kitasatosporales</taxon>
        <taxon>Streptomycetaceae</taxon>
        <taxon>Streptomyces</taxon>
    </lineage>
</organism>
<reference evidence="3 4" key="1">
    <citation type="submission" date="2022-10" db="EMBL/GenBank/DDBJ databases">
        <authorList>
            <person name="Xie J."/>
            <person name="Shen N."/>
        </authorList>
    </citation>
    <scope>NUCLEOTIDE SEQUENCE [LARGE SCALE GENOMIC DNA]</scope>
    <source>
        <strain evidence="3 4">DSM 41681</strain>
    </source>
</reference>
<comment type="caution">
    <text evidence="3">The sequence shown here is derived from an EMBL/GenBank/DDBJ whole genome shotgun (WGS) entry which is preliminary data.</text>
</comment>
<evidence type="ECO:0000313" key="3">
    <source>
        <dbReference type="EMBL" id="MEB3959164.1"/>
    </source>
</evidence>
<keyword evidence="2" id="KW-1133">Transmembrane helix</keyword>
<dbReference type="EMBL" id="JAOZYB010000007">
    <property type="protein sequence ID" value="MEB3959164.1"/>
    <property type="molecule type" value="Genomic_DNA"/>
</dbReference>
<gene>
    <name evidence="3" type="ORF">OKJ48_02665</name>
</gene>
<evidence type="ECO:0000256" key="2">
    <source>
        <dbReference type="SAM" id="Phobius"/>
    </source>
</evidence>
<keyword evidence="2" id="KW-0812">Transmembrane</keyword>
<proteinExistence type="predicted"/>
<evidence type="ECO:0000313" key="4">
    <source>
        <dbReference type="Proteomes" id="UP001352223"/>
    </source>
</evidence>
<feature type="region of interest" description="Disordered" evidence="1">
    <location>
        <begin position="51"/>
        <end position="113"/>
    </location>
</feature>
<evidence type="ECO:0000256" key="1">
    <source>
        <dbReference type="SAM" id="MobiDB-lite"/>
    </source>
</evidence>
<sequence length="237" mass="24159">MKTIISTPTPTPTSAPAPAPALARVGGPWLLLLLAVVLGVNGWLLVAPAATAPSAPSRRMPVPAPPAAPATSRPAEAPDHPAARPSGSLSKSATVSATTPGPTGELPPHGEGVAGDRAIQQLLERSWPPDLPAGQAVALTAAGRKVLLADVTGLGRAVFPAAFPPNERPATVAPAFTRIRIQAAIARKDSEPGQAVVHLVWAAADRGGTYTDGRLSDIAFRHDPGDGTWTPLHPTTP</sequence>
<protein>
    <submittedName>
        <fullName evidence="3">Uncharacterized protein</fullName>
    </submittedName>
</protein>
<dbReference type="RefSeq" id="WP_324766149.1">
    <property type="nucleotide sequence ID" value="NZ_BAAATS010000073.1"/>
</dbReference>
<feature type="compositionally biased region" description="Low complexity" evidence="1">
    <location>
        <begin position="51"/>
        <end position="61"/>
    </location>
</feature>
<dbReference type="Proteomes" id="UP001352223">
    <property type="component" value="Unassembled WGS sequence"/>
</dbReference>
<keyword evidence="4" id="KW-1185">Reference proteome</keyword>
<name>A0ABU6C3Q6_9ACTN</name>
<accession>A0ABU6C3Q6</accession>
<feature type="compositionally biased region" description="Polar residues" evidence="1">
    <location>
        <begin position="87"/>
        <end position="101"/>
    </location>
</feature>
<feature type="transmembrane region" description="Helical" evidence="2">
    <location>
        <begin position="29"/>
        <end position="50"/>
    </location>
</feature>
<keyword evidence="2" id="KW-0472">Membrane</keyword>